<evidence type="ECO:0000256" key="1">
    <source>
        <dbReference type="ARBA" id="ARBA00001946"/>
    </source>
</evidence>
<evidence type="ECO:0000313" key="12">
    <source>
        <dbReference type="EMBL" id="RVT95283.1"/>
    </source>
</evidence>
<name>A0A437MCJ3_9PROT</name>
<evidence type="ECO:0000256" key="10">
    <source>
        <dbReference type="ARBA" id="ARBA00023136"/>
    </source>
</evidence>
<keyword evidence="2" id="KW-1003">Cell membrane</keyword>
<dbReference type="PANTHER" id="PTHR30001">
    <property type="entry name" value="RIBONUCLEASE"/>
    <property type="match status" value="1"/>
</dbReference>
<dbReference type="InterPro" id="IPR012340">
    <property type="entry name" value="NA-bd_OB-fold"/>
</dbReference>
<dbReference type="Gene3D" id="2.40.50.140">
    <property type="entry name" value="Nucleic acid-binding proteins"/>
    <property type="match status" value="1"/>
</dbReference>
<evidence type="ECO:0000256" key="6">
    <source>
        <dbReference type="ARBA" id="ARBA00022759"/>
    </source>
</evidence>
<keyword evidence="9" id="KW-0694">RNA-binding</keyword>
<evidence type="ECO:0000256" key="9">
    <source>
        <dbReference type="ARBA" id="ARBA00022884"/>
    </source>
</evidence>
<dbReference type="GO" id="GO:0004519">
    <property type="term" value="F:endonuclease activity"/>
    <property type="evidence" value="ECO:0007669"/>
    <property type="project" value="UniProtKB-KW"/>
</dbReference>
<organism evidence="12 13">
    <name type="scientific">Rhodovarius crocodyli</name>
    <dbReference type="NCBI Taxonomy" id="1979269"/>
    <lineage>
        <taxon>Bacteria</taxon>
        <taxon>Pseudomonadati</taxon>
        <taxon>Pseudomonadota</taxon>
        <taxon>Alphaproteobacteria</taxon>
        <taxon>Acetobacterales</taxon>
        <taxon>Roseomonadaceae</taxon>
        <taxon>Rhodovarius</taxon>
    </lineage>
</organism>
<keyword evidence="3" id="KW-0997">Cell inner membrane</keyword>
<dbReference type="GO" id="GO:0046872">
    <property type="term" value="F:metal ion binding"/>
    <property type="evidence" value="ECO:0007669"/>
    <property type="project" value="UniProtKB-KW"/>
</dbReference>
<keyword evidence="4" id="KW-0540">Nuclease</keyword>
<evidence type="ECO:0000256" key="3">
    <source>
        <dbReference type="ARBA" id="ARBA00022519"/>
    </source>
</evidence>
<dbReference type="OrthoDB" id="7256894at2"/>
<dbReference type="PROSITE" id="PS50126">
    <property type="entry name" value="S1"/>
    <property type="match status" value="1"/>
</dbReference>
<dbReference type="AlphaFoldDB" id="A0A437MCJ3"/>
<evidence type="ECO:0000259" key="11">
    <source>
        <dbReference type="PROSITE" id="PS50126"/>
    </source>
</evidence>
<evidence type="ECO:0000313" key="13">
    <source>
        <dbReference type="Proteomes" id="UP000282957"/>
    </source>
</evidence>
<dbReference type="InterPro" id="IPR004659">
    <property type="entry name" value="RNase_E/G"/>
</dbReference>
<dbReference type="InterPro" id="IPR019307">
    <property type="entry name" value="RNA-bd_AU-1/RNase_E/G"/>
</dbReference>
<dbReference type="Proteomes" id="UP000282957">
    <property type="component" value="Unassembled WGS sequence"/>
</dbReference>
<evidence type="ECO:0000256" key="5">
    <source>
        <dbReference type="ARBA" id="ARBA00022723"/>
    </source>
</evidence>
<keyword evidence="13" id="KW-1185">Reference proteome</keyword>
<reference evidence="12 13" key="1">
    <citation type="submission" date="2019-01" db="EMBL/GenBank/DDBJ databases">
        <authorList>
            <person name="Chen W.-M."/>
        </authorList>
    </citation>
    <scope>NUCLEOTIDE SEQUENCE [LARGE SCALE GENOMIC DNA]</scope>
    <source>
        <strain evidence="12 13">CCP-6</strain>
    </source>
</reference>
<dbReference type="PANTHER" id="PTHR30001:SF1">
    <property type="entry name" value="RIBONUCLEASE E_G-LIKE PROTEIN, CHLOROPLASTIC"/>
    <property type="match status" value="1"/>
</dbReference>
<keyword evidence="6" id="KW-0255">Endonuclease</keyword>
<feature type="domain" description="S1 motif" evidence="11">
    <location>
        <begin position="43"/>
        <end position="113"/>
    </location>
</feature>
<proteinExistence type="predicted"/>
<sequence>MAEAVSIEIRVSRSPGERRVALLRDGVLAEAWVERPARPDGVGDVVAARVATLAPAMAGAFILMPDGSTGFLPESEASRDRRPLREAVQEGQLVVCRVTRAAQGLKGPRLSVRRAPPLAAREPGLLERGPGAAQRLRAAFPDAAFLADDRLEPGATYTPRAFDDALEAEFDALALPAAPLPGGGTLRIETTHALTALDVDAGSAAGSTDRLAQRRLNEAAISEAARQIRLRNLAGAILLDIAGLPAKERALLEEPLRAALRPDTLAELLGTGPLGLFEIRRARIHPPLAETLRGPLAQGLALLRQAAREAAATPHRRLVLSAPGATLDALRDLPGALEEFQAGAGHPITLAVGEPAIHD</sequence>
<accession>A0A437MCJ3</accession>
<protein>
    <submittedName>
        <fullName evidence="12">Ribonuclease</fullName>
    </submittedName>
</protein>
<evidence type="ECO:0000256" key="8">
    <source>
        <dbReference type="ARBA" id="ARBA00022842"/>
    </source>
</evidence>
<keyword evidence="8" id="KW-0460">Magnesium</keyword>
<dbReference type="Pfam" id="PF10150">
    <property type="entry name" value="RNase_E_G"/>
    <property type="match status" value="1"/>
</dbReference>
<comment type="caution">
    <text evidence="12">The sequence shown here is derived from an EMBL/GenBank/DDBJ whole genome shotgun (WGS) entry which is preliminary data.</text>
</comment>
<keyword evidence="5" id="KW-0479">Metal-binding</keyword>
<evidence type="ECO:0000256" key="2">
    <source>
        <dbReference type="ARBA" id="ARBA00022475"/>
    </source>
</evidence>
<dbReference type="SMART" id="SM00316">
    <property type="entry name" value="S1"/>
    <property type="match status" value="1"/>
</dbReference>
<evidence type="ECO:0000256" key="4">
    <source>
        <dbReference type="ARBA" id="ARBA00022722"/>
    </source>
</evidence>
<dbReference type="GO" id="GO:0006364">
    <property type="term" value="P:rRNA processing"/>
    <property type="evidence" value="ECO:0007669"/>
    <property type="project" value="TreeGrafter"/>
</dbReference>
<dbReference type="GO" id="GO:0016787">
    <property type="term" value="F:hydrolase activity"/>
    <property type="evidence" value="ECO:0007669"/>
    <property type="project" value="UniProtKB-KW"/>
</dbReference>
<keyword evidence="10" id="KW-0472">Membrane</keyword>
<comment type="cofactor">
    <cofactor evidence="1">
        <name>Mg(2+)</name>
        <dbReference type="ChEBI" id="CHEBI:18420"/>
    </cofactor>
</comment>
<dbReference type="GO" id="GO:0004540">
    <property type="term" value="F:RNA nuclease activity"/>
    <property type="evidence" value="ECO:0007669"/>
    <property type="project" value="InterPro"/>
</dbReference>
<dbReference type="SUPFAM" id="SSF50249">
    <property type="entry name" value="Nucleic acid-binding proteins"/>
    <property type="match status" value="1"/>
</dbReference>
<dbReference type="GO" id="GO:0003723">
    <property type="term" value="F:RNA binding"/>
    <property type="evidence" value="ECO:0007669"/>
    <property type="project" value="UniProtKB-KW"/>
</dbReference>
<dbReference type="GO" id="GO:0005737">
    <property type="term" value="C:cytoplasm"/>
    <property type="evidence" value="ECO:0007669"/>
    <property type="project" value="TreeGrafter"/>
</dbReference>
<gene>
    <name evidence="12" type="ORF">EOD42_17010</name>
</gene>
<dbReference type="EMBL" id="SACL01000006">
    <property type="protein sequence ID" value="RVT95283.1"/>
    <property type="molecule type" value="Genomic_DNA"/>
</dbReference>
<keyword evidence="7" id="KW-0378">Hydrolase</keyword>
<dbReference type="InterPro" id="IPR003029">
    <property type="entry name" value="S1_domain"/>
</dbReference>
<evidence type="ECO:0000256" key="7">
    <source>
        <dbReference type="ARBA" id="ARBA00022801"/>
    </source>
</evidence>